<dbReference type="InterPro" id="IPR010710">
    <property type="entry name" value="DUF1289"/>
</dbReference>
<keyword evidence="3" id="KW-1185">Reference proteome</keyword>
<organism evidence="2 3">
    <name type="scientific">Halomonas mongoliensis</name>
    <dbReference type="NCBI Taxonomy" id="321265"/>
    <lineage>
        <taxon>Bacteria</taxon>
        <taxon>Pseudomonadati</taxon>
        <taxon>Pseudomonadota</taxon>
        <taxon>Gammaproteobacteria</taxon>
        <taxon>Oceanospirillales</taxon>
        <taxon>Halomonadaceae</taxon>
        <taxon>Halomonas</taxon>
    </lineage>
</organism>
<evidence type="ECO:0000313" key="3">
    <source>
        <dbReference type="Proteomes" id="UP001252270"/>
    </source>
</evidence>
<name>A0ABU1GJ46_9GAMM</name>
<accession>A0ABU1GJ46</accession>
<sequence length="77" mass="8734">MSQHEPPASGRPPSPCIKVCRPVGDTCLGCWRTLDEIARWSRMDDAEREEVWQRLDAQARRAADAKEAERQAEAQRG</sequence>
<evidence type="ECO:0000256" key="1">
    <source>
        <dbReference type="SAM" id="MobiDB-lite"/>
    </source>
</evidence>
<reference evidence="2 3" key="1">
    <citation type="submission" date="2023-04" db="EMBL/GenBank/DDBJ databases">
        <title>A long-awaited taxogenomic arrangement of the family Halomonadaceae.</title>
        <authorList>
            <person name="De La Haba R."/>
            <person name="Chuvochina M."/>
            <person name="Wittouck S."/>
            <person name="Arahal D.R."/>
            <person name="Sanchez-Porro C."/>
            <person name="Hugenholtz P."/>
            <person name="Ventosa A."/>
        </authorList>
    </citation>
    <scope>NUCLEOTIDE SEQUENCE [LARGE SCALE GENOMIC DNA]</scope>
    <source>
        <strain evidence="2 3">DSM 17332</strain>
    </source>
</reference>
<dbReference type="PANTHER" id="PTHR35175:SF2">
    <property type="entry name" value="DUF1289 DOMAIN-CONTAINING PROTEIN"/>
    <property type="match status" value="1"/>
</dbReference>
<feature type="region of interest" description="Disordered" evidence="1">
    <location>
        <begin position="57"/>
        <end position="77"/>
    </location>
</feature>
<dbReference type="EMBL" id="JARWAL010000003">
    <property type="protein sequence ID" value="MDR5892038.1"/>
    <property type="molecule type" value="Genomic_DNA"/>
</dbReference>
<dbReference type="Pfam" id="PF06945">
    <property type="entry name" value="DUF1289"/>
    <property type="match status" value="1"/>
</dbReference>
<gene>
    <name evidence="2" type="ORF">QC820_04355</name>
</gene>
<proteinExistence type="predicted"/>
<dbReference type="Proteomes" id="UP001252270">
    <property type="component" value="Unassembled WGS sequence"/>
</dbReference>
<dbReference type="PANTHER" id="PTHR35175">
    <property type="entry name" value="DUF1289 DOMAIN-CONTAINING PROTEIN"/>
    <property type="match status" value="1"/>
</dbReference>
<protein>
    <submittedName>
        <fullName evidence="2">DUF1289 domain-containing protein</fullName>
    </submittedName>
</protein>
<dbReference type="RefSeq" id="WP_253445469.1">
    <property type="nucleotide sequence ID" value="NZ_JARWAL010000003.1"/>
</dbReference>
<evidence type="ECO:0000313" key="2">
    <source>
        <dbReference type="EMBL" id="MDR5892038.1"/>
    </source>
</evidence>
<comment type="caution">
    <text evidence="2">The sequence shown here is derived from an EMBL/GenBank/DDBJ whole genome shotgun (WGS) entry which is preliminary data.</text>
</comment>